<dbReference type="KEGG" id="dcr:108219565"/>
<reference evidence="4" key="1">
    <citation type="journal article" date="2016" name="Nat. Genet.">
        <title>A high-quality carrot genome assembly provides new insights into carotenoid accumulation and asterid genome evolution.</title>
        <authorList>
            <person name="Iorizzo M."/>
            <person name="Ellison S."/>
            <person name="Senalik D."/>
            <person name="Zeng P."/>
            <person name="Satapoomin P."/>
            <person name="Huang J."/>
            <person name="Bowman M."/>
            <person name="Iovene M."/>
            <person name="Sanseverino W."/>
            <person name="Cavagnaro P."/>
            <person name="Yildiz M."/>
            <person name="Macko-Podgorni A."/>
            <person name="Moranska E."/>
            <person name="Grzebelus E."/>
            <person name="Grzebelus D."/>
            <person name="Ashrafi H."/>
            <person name="Zheng Z."/>
            <person name="Cheng S."/>
            <person name="Spooner D."/>
            <person name="Van Deynze A."/>
            <person name="Simon P."/>
        </authorList>
    </citation>
    <scope>NUCLEOTIDE SEQUENCE</scope>
    <source>
        <tissue evidence="4">Leaf</tissue>
    </source>
</reference>
<dbReference type="Gene3D" id="2.120.10.30">
    <property type="entry name" value="TolB, C-terminal domain"/>
    <property type="match status" value="1"/>
</dbReference>
<evidence type="ECO:0008006" key="6">
    <source>
        <dbReference type="Google" id="ProtNLM"/>
    </source>
</evidence>
<accession>A0AAF0X161</accession>
<dbReference type="Pfam" id="PF01436">
    <property type="entry name" value="NHL"/>
    <property type="match status" value="1"/>
</dbReference>
<organism evidence="4 5">
    <name type="scientific">Daucus carota subsp. sativus</name>
    <name type="common">Carrot</name>
    <dbReference type="NCBI Taxonomy" id="79200"/>
    <lineage>
        <taxon>Eukaryota</taxon>
        <taxon>Viridiplantae</taxon>
        <taxon>Streptophyta</taxon>
        <taxon>Embryophyta</taxon>
        <taxon>Tracheophyta</taxon>
        <taxon>Spermatophyta</taxon>
        <taxon>Magnoliopsida</taxon>
        <taxon>eudicotyledons</taxon>
        <taxon>Gunneridae</taxon>
        <taxon>Pentapetalae</taxon>
        <taxon>asterids</taxon>
        <taxon>campanulids</taxon>
        <taxon>Apiales</taxon>
        <taxon>Apiaceae</taxon>
        <taxon>Apioideae</taxon>
        <taxon>Scandiceae</taxon>
        <taxon>Daucinae</taxon>
        <taxon>Daucus</taxon>
        <taxon>Daucus sect. Daucus</taxon>
    </lineage>
</organism>
<dbReference type="EMBL" id="CP093346">
    <property type="protein sequence ID" value="WOG98453.1"/>
    <property type="molecule type" value="Genomic_DNA"/>
</dbReference>
<keyword evidence="3" id="KW-0732">Signal</keyword>
<dbReference type="AlphaFoldDB" id="A0AAF0X161"/>
<evidence type="ECO:0000313" key="4">
    <source>
        <dbReference type="EMBL" id="WOG98453.1"/>
    </source>
</evidence>
<name>A0AAF0X161_DAUCS</name>
<dbReference type="Proteomes" id="UP000077755">
    <property type="component" value="Chromosome 4"/>
</dbReference>
<keyword evidence="1" id="KW-0677">Repeat</keyword>
<feature type="signal peptide" evidence="3">
    <location>
        <begin position="1"/>
        <end position="26"/>
    </location>
</feature>
<feature type="region of interest" description="Disordered" evidence="2">
    <location>
        <begin position="355"/>
        <end position="454"/>
    </location>
</feature>
<evidence type="ECO:0000313" key="5">
    <source>
        <dbReference type="Proteomes" id="UP000077755"/>
    </source>
</evidence>
<sequence>MNNSLFYFALLTLVLTSYTLLFQADAAPPAAPVIKHLSSLLKWTTARSSSKTPQSDEDVLQFEDGYLVETVVEGNELGVMPYSIRVSQDGELFAVDEINSNIVKITPPLSHYSRARLVAGSFQGYTGHVDGKANDARFNHPRGVTMDDKGNVYVADTANLAIRKIGDAGVTTIAGGKSNVAGYRDGPSEDAKFSADFDVVYLRPTCSLLVIDRGNAALRQISLNQDDCDQQYSSVSLEDIFLVVGAVIIGYTICMIQQGFGQSFLSRMQRPKVKKPQELVGKEKATPIVEILKEEPEAGWPSFGQLLVDLSKLALDAFAGGVIQLTPLNFWRRSSTNNLTPLKDTLVMPEDTAEPPLVQKHRAPAPLSDIRQTYTQIPSDKYSEVKPPKLRSSSFKDPSLSTKHRSSKRQEYAEFYGPNDVPTPHVRSKSQKDRTKHRQREKSGEVGYGVAGVEHKQAADMKPVNYDEAKFGHYGSRNKYGDSYQF</sequence>
<gene>
    <name evidence="4" type="ORF">DCAR_0417796</name>
</gene>
<dbReference type="InterPro" id="IPR001258">
    <property type="entry name" value="NHL_repeat"/>
</dbReference>
<evidence type="ECO:0000256" key="3">
    <source>
        <dbReference type="SAM" id="SignalP"/>
    </source>
</evidence>
<evidence type="ECO:0000256" key="1">
    <source>
        <dbReference type="ARBA" id="ARBA00022737"/>
    </source>
</evidence>
<dbReference type="SUPFAM" id="SSF101898">
    <property type="entry name" value="NHL repeat"/>
    <property type="match status" value="1"/>
</dbReference>
<feature type="chain" id="PRO_5042260737" description="NHL repeat-containing protein" evidence="3">
    <location>
        <begin position="27"/>
        <end position="486"/>
    </location>
</feature>
<dbReference type="PANTHER" id="PTHR13833:SF73">
    <property type="entry name" value="NHL DOMAIN-CONTAINING PROTEIN"/>
    <property type="match status" value="1"/>
</dbReference>
<reference evidence="4" key="2">
    <citation type="submission" date="2022-03" db="EMBL/GenBank/DDBJ databases">
        <title>Draft title - Genomic analysis of global carrot germplasm unveils the trajectory of domestication and the origin of high carotenoid orange carrot.</title>
        <authorList>
            <person name="Iorizzo M."/>
            <person name="Ellison S."/>
            <person name="Senalik D."/>
            <person name="Macko-Podgorni A."/>
            <person name="Grzebelus D."/>
            <person name="Bostan H."/>
            <person name="Rolling W."/>
            <person name="Curaba J."/>
            <person name="Simon P."/>
        </authorList>
    </citation>
    <scope>NUCLEOTIDE SEQUENCE</scope>
    <source>
        <tissue evidence="4">Leaf</tissue>
    </source>
</reference>
<dbReference type="PANTHER" id="PTHR13833">
    <property type="match status" value="1"/>
</dbReference>
<dbReference type="InterPro" id="IPR011042">
    <property type="entry name" value="6-blade_b-propeller_TolB-like"/>
</dbReference>
<evidence type="ECO:0000256" key="2">
    <source>
        <dbReference type="SAM" id="MobiDB-lite"/>
    </source>
</evidence>
<feature type="compositionally biased region" description="Polar residues" evidence="2">
    <location>
        <begin position="391"/>
        <end position="401"/>
    </location>
</feature>
<keyword evidence="5" id="KW-1185">Reference proteome</keyword>
<protein>
    <recommendedName>
        <fullName evidence="6">NHL repeat-containing protein</fullName>
    </recommendedName>
</protein>
<feature type="compositionally biased region" description="Basic residues" evidence="2">
    <location>
        <begin position="426"/>
        <end position="440"/>
    </location>
</feature>
<proteinExistence type="predicted"/>